<evidence type="ECO:0000256" key="18">
    <source>
        <dbReference type="ARBA" id="ARBA00023316"/>
    </source>
</evidence>
<sequence>MFVKISTVAIAALQVASFVEAAKSSKSSSSSSSSKLDKPQDYWKSWKSQVDPLNITIPTVPQTTSQNPTDECAYYTATNFEYNEKEWPNVWETATSNGMTKTAEFKALYSSIDWTKAPNVKPRKLKSDGSIDMSGYDESKDPDCWWSASTCTKPKLKDINEDIYTCEEPETWGLTYDDGPNCSHNAFYDYLEEKNLKASMFYIGSNVIDWPYGAQRGVKAGHHISDHTWSHQLMTTLTNEEVLAELYYTQKAIKMVTGVTPRYWRPAMGDVDDRVRWVATQLNLTAIIWDLDTDDWAAGSSKTVEEVEETYEDYIEMGSNGTFANSGQIVLTHEIDNTTMSLALKFLPKIQSSYKHVVDVATCMNITQPYHETEVVHTTFADYLNASSSAAPAADSAADSANTTTNSSASTTTEAAAGTTDVDLSAITLAPAASASAVAPAAARIQVATSGASAVVPALGLVAAGFAAALF</sequence>
<keyword evidence="6" id="KW-0134">Cell wall</keyword>
<dbReference type="STRING" id="4846.A0A367KLB7"/>
<keyword evidence="7" id="KW-0964">Secreted</keyword>
<dbReference type="PROSITE" id="PS51677">
    <property type="entry name" value="NODB"/>
    <property type="match status" value="1"/>
</dbReference>
<evidence type="ECO:0000256" key="16">
    <source>
        <dbReference type="ARBA" id="ARBA00023285"/>
    </source>
</evidence>
<keyword evidence="10 23" id="KW-0732">Signal</keyword>
<keyword evidence="13" id="KW-0472">Membrane</keyword>
<keyword evidence="5" id="KW-1003">Cell membrane</keyword>
<evidence type="ECO:0000256" key="6">
    <source>
        <dbReference type="ARBA" id="ARBA00022512"/>
    </source>
</evidence>
<keyword evidence="18" id="KW-0961">Cell wall biogenesis/degradation</keyword>
<evidence type="ECO:0000256" key="1">
    <source>
        <dbReference type="ARBA" id="ARBA00001941"/>
    </source>
</evidence>
<evidence type="ECO:0000256" key="19">
    <source>
        <dbReference type="ARBA" id="ARBA00023326"/>
    </source>
</evidence>
<feature type="chain" id="PRO_5016562070" description="chitin deacetylase" evidence="23">
    <location>
        <begin position="22"/>
        <end position="471"/>
    </location>
</feature>
<keyword evidence="12" id="KW-0146">Chitin degradation</keyword>
<evidence type="ECO:0000256" key="5">
    <source>
        <dbReference type="ARBA" id="ARBA00022475"/>
    </source>
</evidence>
<evidence type="ECO:0000256" key="10">
    <source>
        <dbReference type="ARBA" id="ARBA00022729"/>
    </source>
</evidence>
<dbReference type="GO" id="GO:0009272">
    <property type="term" value="P:fungal-type cell wall biogenesis"/>
    <property type="evidence" value="ECO:0007669"/>
    <property type="project" value="UniProtKB-ARBA"/>
</dbReference>
<evidence type="ECO:0000256" key="21">
    <source>
        <dbReference type="ARBA" id="ARBA00048494"/>
    </source>
</evidence>
<dbReference type="SUPFAM" id="SSF88713">
    <property type="entry name" value="Glycoside hydrolase/deacetylase"/>
    <property type="match status" value="1"/>
</dbReference>
<evidence type="ECO:0000256" key="17">
    <source>
        <dbReference type="ARBA" id="ARBA00023288"/>
    </source>
</evidence>
<dbReference type="InterPro" id="IPR011330">
    <property type="entry name" value="Glyco_hydro/deAcase_b/a-brl"/>
</dbReference>
<accession>A0A367KLB7</accession>
<evidence type="ECO:0000256" key="3">
    <source>
        <dbReference type="ARBA" id="ARBA00004609"/>
    </source>
</evidence>
<keyword evidence="26" id="KW-1185">Reference proteome</keyword>
<dbReference type="GO" id="GO:0004099">
    <property type="term" value="F:chitin deacetylase activity"/>
    <property type="evidence" value="ECO:0007669"/>
    <property type="project" value="UniProtKB-EC"/>
</dbReference>
<keyword evidence="19" id="KW-0624">Polysaccharide degradation</keyword>
<comment type="similarity">
    <text evidence="4">Belongs to the polysaccharide deacetylase family.</text>
</comment>
<keyword evidence="11" id="KW-0378">Hydrolase</keyword>
<dbReference type="PANTHER" id="PTHR10587:SF98">
    <property type="entry name" value="CHITIN DEACETYLASE"/>
    <property type="match status" value="1"/>
</dbReference>
<dbReference type="CDD" id="cd10952">
    <property type="entry name" value="CE4_MrCDA_like"/>
    <property type="match status" value="1"/>
</dbReference>
<proteinExistence type="inferred from homology"/>
<gene>
    <name evidence="25" type="ORF">CU098_011440</name>
</gene>
<comment type="catalytic activity">
    <reaction evidence="21">
        <text>[(1-&gt;4)-N-acetyl-beta-D-glucosaminyl](n) + n H2O = chitosan + n acetate</text>
        <dbReference type="Rhea" id="RHEA:10464"/>
        <dbReference type="Rhea" id="RHEA-COMP:9593"/>
        <dbReference type="Rhea" id="RHEA-COMP:9597"/>
        <dbReference type="ChEBI" id="CHEBI:15377"/>
        <dbReference type="ChEBI" id="CHEBI:17029"/>
        <dbReference type="ChEBI" id="CHEBI:30089"/>
        <dbReference type="ChEBI" id="CHEBI:57704"/>
        <dbReference type="EC" id="3.5.1.41"/>
    </reaction>
    <physiologicalReaction direction="left-to-right" evidence="21">
        <dbReference type="Rhea" id="RHEA:10465"/>
    </physiologicalReaction>
</comment>
<dbReference type="EC" id="3.5.1.41" evidence="20"/>
<keyword evidence="14" id="KW-0325">Glycoprotein</keyword>
<dbReference type="Pfam" id="PF01522">
    <property type="entry name" value="Polysacc_deac_1"/>
    <property type="match status" value="1"/>
</dbReference>
<dbReference type="GO" id="GO:0006032">
    <property type="term" value="P:chitin catabolic process"/>
    <property type="evidence" value="ECO:0007669"/>
    <property type="project" value="UniProtKB-KW"/>
</dbReference>
<evidence type="ECO:0000256" key="9">
    <source>
        <dbReference type="ARBA" id="ARBA00022723"/>
    </source>
</evidence>
<dbReference type="AlphaFoldDB" id="A0A367KLB7"/>
<dbReference type="InterPro" id="IPR050248">
    <property type="entry name" value="Polysacc_deacetylase_ArnD"/>
</dbReference>
<dbReference type="EMBL" id="PJQM01001168">
    <property type="protein sequence ID" value="RCI03034.1"/>
    <property type="molecule type" value="Genomic_DNA"/>
</dbReference>
<organism evidence="25 26">
    <name type="scientific">Rhizopus stolonifer</name>
    <name type="common">Rhizopus nigricans</name>
    <dbReference type="NCBI Taxonomy" id="4846"/>
    <lineage>
        <taxon>Eukaryota</taxon>
        <taxon>Fungi</taxon>
        <taxon>Fungi incertae sedis</taxon>
        <taxon>Mucoromycota</taxon>
        <taxon>Mucoromycotina</taxon>
        <taxon>Mucoromycetes</taxon>
        <taxon>Mucorales</taxon>
        <taxon>Mucorineae</taxon>
        <taxon>Rhizopodaceae</taxon>
        <taxon>Rhizopus</taxon>
    </lineage>
</organism>
<evidence type="ECO:0000313" key="26">
    <source>
        <dbReference type="Proteomes" id="UP000253551"/>
    </source>
</evidence>
<protein>
    <recommendedName>
        <fullName evidence="20">chitin deacetylase</fullName>
        <ecNumber evidence="20">3.5.1.41</ecNumber>
    </recommendedName>
</protein>
<evidence type="ECO:0000256" key="4">
    <source>
        <dbReference type="ARBA" id="ARBA00010973"/>
    </source>
</evidence>
<dbReference type="FunFam" id="3.20.20.370:FF:000004">
    <property type="entry name" value="Related to Chitin deacetylase"/>
    <property type="match status" value="1"/>
</dbReference>
<dbReference type="Gene3D" id="3.20.20.370">
    <property type="entry name" value="Glycoside hydrolase/deacetylase"/>
    <property type="match status" value="1"/>
</dbReference>
<dbReference type="GO" id="GO:0071555">
    <property type="term" value="P:cell wall organization"/>
    <property type="evidence" value="ECO:0007669"/>
    <property type="project" value="UniProtKB-KW"/>
</dbReference>
<evidence type="ECO:0000256" key="8">
    <source>
        <dbReference type="ARBA" id="ARBA00022622"/>
    </source>
</evidence>
<dbReference type="PANTHER" id="PTHR10587">
    <property type="entry name" value="GLYCOSYL TRANSFERASE-RELATED"/>
    <property type="match status" value="1"/>
</dbReference>
<keyword evidence="8" id="KW-0336">GPI-anchor</keyword>
<evidence type="ECO:0000313" key="25">
    <source>
        <dbReference type="EMBL" id="RCI03034.1"/>
    </source>
</evidence>
<comment type="cofactor">
    <cofactor evidence="1">
        <name>Co(2+)</name>
        <dbReference type="ChEBI" id="CHEBI:48828"/>
    </cofactor>
</comment>
<dbReference type="GO" id="GO:0098552">
    <property type="term" value="C:side of membrane"/>
    <property type="evidence" value="ECO:0007669"/>
    <property type="project" value="UniProtKB-KW"/>
</dbReference>
<keyword evidence="16" id="KW-0170">Cobalt</keyword>
<evidence type="ECO:0000256" key="20">
    <source>
        <dbReference type="ARBA" id="ARBA00024056"/>
    </source>
</evidence>
<evidence type="ECO:0000256" key="23">
    <source>
        <dbReference type="SAM" id="SignalP"/>
    </source>
</evidence>
<comment type="caution">
    <text evidence="25">The sequence shown here is derived from an EMBL/GenBank/DDBJ whole genome shotgun (WGS) entry which is preliminary data.</text>
</comment>
<dbReference type="GO" id="GO:0046872">
    <property type="term" value="F:metal ion binding"/>
    <property type="evidence" value="ECO:0007669"/>
    <property type="project" value="UniProtKB-KW"/>
</dbReference>
<keyword evidence="15" id="KW-0119">Carbohydrate metabolism</keyword>
<evidence type="ECO:0000256" key="7">
    <source>
        <dbReference type="ARBA" id="ARBA00022525"/>
    </source>
</evidence>
<evidence type="ECO:0000256" key="11">
    <source>
        <dbReference type="ARBA" id="ARBA00022801"/>
    </source>
</evidence>
<dbReference type="GO" id="GO:0005886">
    <property type="term" value="C:plasma membrane"/>
    <property type="evidence" value="ECO:0007669"/>
    <property type="project" value="UniProtKB-SubCell"/>
</dbReference>
<reference evidence="25 26" key="1">
    <citation type="journal article" date="2018" name="G3 (Bethesda)">
        <title>Phylogenetic and Phylogenomic Definition of Rhizopus Species.</title>
        <authorList>
            <person name="Gryganskyi A.P."/>
            <person name="Golan J."/>
            <person name="Dolatabadi S."/>
            <person name="Mondo S."/>
            <person name="Robb S."/>
            <person name="Idnurm A."/>
            <person name="Muszewska A."/>
            <person name="Steczkiewicz K."/>
            <person name="Masonjones S."/>
            <person name="Liao H.L."/>
            <person name="Gajdeczka M.T."/>
            <person name="Anike F."/>
            <person name="Vuek A."/>
            <person name="Anishchenko I.M."/>
            <person name="Voigt K."/>
            <person name="de Hoog G.S."/>
            <person name="Smith M.E."/>
            <person name="Heitman J."/>
            <person name="Vilgalys R."/>
            <person name="Stajich J.E."/>
        </authorList>
    </citation>
    <scope>NUCLEOTIDE SEQUENCE [LARGE SCALE GENOMIC DNA]</scope>
    <source>
        <strain evidence="25 26">LSU 92-RS-03</strain>
    </source>
</reference>
<name>A0A367KLB7_RHIST</name>
<evidence type="ECO:0000256" key="15">
    <source>
        <dbReference type="ARBA" id="ARBA00023277"/>
    </source>
</evidence>
<evidence type="ECO:0000256" key="2">
    <source>
        <dbReference type="ARBA" id="ARBA00004191"/>
    </source>
</evidence>
<keyword evidence="17" id="KW-0449">Lipoprotein</keyword>
<evidence type="ECO:0000256" key="22">
    <source>
        <dbReference type="SAM" id="MobiDB-lite"/>
    </source>
</evidence>
<feature type="signal peptide" evidence="23">
    <location>
        <begin position="1"/>
        <end position="21"/>
    </location>
</feature>
<dbReference type="GO" id="GO:0000272">
    <property type="term" value="P:polysaccharide catabolic process"/>
    <property type="evidence" value="ECO:0007669"/>
    <property type="project" value="UniProtKB-KW"/>
</dbReference>
<feature type="domain" description="NodB homology" evidence="24">
    <location>
        <begin position="170"/>
        <end position="363"/>
    </location>
</feature>
<keyword evidence="9" id="KW-0479">Metal-binding</keyword>
<feature type="region of interest" description="Disordered" evidence="22">
    <location>
        <begin position="395"/>
        <end position="415"/>
    </location>
</feature>
<dbReference type="OrthoDB" id="407355at2759"/>
<dbReference type="Proteomes" id="UP000253551">
    <property type="component" value="Unassembled WGS sequence"/>
</dbReference>
<evidence type="ECO:0000256" key="14">
    <source>
        <dbReference type="ARBA" id="ARBA00023180"/>
    </source>
</evidence>
<evidence type="ECO:0000256" key="13">
    <source>
        <dbReference type="ARBA" id="ARBA00023136"/>
    </source>
</evidence>
<evidence type="ECO:0000256" key="12">
    <source>
        <dbReference type="ARBA" id="ARBA00023024"/>
    </source>
</evidence>
<comment type="subcellular location">
    <subcellularLocation>
        <location evidence="3">Cell membrane</location>
        <topology evidence="3">Lipid-anchor</topology>
        <topology evidence="3">GPI-anchor</topology>
    </subcellularLocation>
    <subcellularLocation>
        <location evidence="2">Secreted</location>
        <location evidence="2">Cell wall</location>
    </subcellularLocation>
</comment>
<evidence type="ECO:0000259" key="24">
    <source>
        <dbReference type="PROSITE" id="PS51677"/>
    </source>
</evidence>
<dbReference type="InterPro" id="IPR002509">
    <property type="entry name" value="NODB_dom"/>
</dbReference>